<feature type="region of interest" description="Disordered" evidence="1">
    <location>
        <begin position="684"/>
        <end position="718"/>
    </location>
</feature>
<evidence type="ECO:0000256" key="1">
    <source>
        <dbReference type="SAM" id="MobiDB-lite"/>
    </source>
</evidence>
<dbReference type="Proteomes" id="UP000612055">
    <property type="component" value="Unassembled WGS sequence"/>
</dbReference>
<feature type="transmembrane region" description="Helical" evidence="2">
    <location>
        <begin position="832"/>
        <end position="851"/>
    </location>
</feature>
<dbReference type="InterPro" id="IPR058032">
    <property type="entry name" value="CDP1-like_a_solenoid_1"/>
</dbReference>
<feature type="compositionally biased region" description="Low complexity" evidence="1">
    <location>
        <begin position="196"/>
        <end position="214"/>
    </location>
</feature>
<gene>
    <name evidence="4" type="ORF">HYH03_007333</name>
</gene>
<feature type="region of interest" description="Disordered" evidence="1">
    <location>
        <begin position="449"/>
        <end position="476"/>
    </location>
</feature>
<dbReference type="Gene3D" id="1.10.287.110">
    <property type="entry name" value="DnaJ domain"/>
    <property type="match status" value="1"/>
</dbReference>
<dbReference type="Pfam" id="PF23468">
    <property type="entry name" value="ARC6"/>
    <property type="match status" value="1"/>
</dbReference>
<feature type="region of interest" description="Disordered" evidence="1">
    <location>
        <begin position="314"/>
        <end position="339"/>
    </location>
</feature>
<dbReference type="InterPro" id="IPR044685">
    <property type="entry name" value="CPD1-like"/>
</dbReference>
<dbReference type="PANTHER" id="PTHR33925">
    <property type="entry name" value="PLASTID DIVISION PROTEIN CDP1, CHLOROPLASTIC-RELATED"/>
    <property type="match status" value="1"/>
</dbReference>
<reference evidence="4" key="1">
    <citation type="journal article" date="2020" name="bioRxiv">
        <title>Comparative genomics of Chlamydomonas.</title>
        <authorList>
            <person name="Craig R.J."/>
            <person name="Hasan A.R."/>
            <person name="Ness R.W."/>
            <person name="Keightley P.D."/>
        </authorList>
    </citation>
    <scope>NUCLEOTIDE SEQUENCE</scope>
    <source>
        <strain evidence="4">CCAP 11/70</strain>
    </source>
</reference>
<evidence type="ECO:0000313" key="4">
    <source>
        <dbReference type="EMBL" id="KAG2494567.1"/>
    </source>
</evidence>
<feature type="compositionally biased region" description="Low complexity" evidence="1">
    <location>
        <begin position="740"/>
        <end position="753"/>
    </location>
</feature>
<feature type="compositionally biased region" description="Low complexity" evidence="1">
    <location>
        <begin position="760"/>
        <end position="786"/>
    </location>
</feature>
<dbReference type="SUPFAM" id="SSF46565">
    <property type="entry name" value="Chaperone J-domain"/>
    <property type="match status" value="1"/>
</dbReference>
<proteinExistence type="predicted"/>
<protein>
    <recommendedName>
        <fullName evidence="3">J domain-containing protein</fullName>
    </recommendedName>
</protein>
<organism evidence="4 5">
    <name type="scientific">Edaphochlamys debaryana</name>
    <dbReference type="NCBI Taxonomy" id="47281"/>
    <lineage>
        <taxon>Eukaryota</taxon>
        <taxon>Viridiplantae</taxon>
        <taxon>Chlorophyta</taxon>
        <taxon>core chlorophytes</taxon>
        <taxon>Chlorophyceae</taxon>
        <taxon>CS clade</taxon>
        <taxon>Chlamydomonadales</taxon>
        <taxon>Chlamydomonadales incertae sedis</taxon>
        <taxon>Edaphochlamys</taxon>
    </lineage>
</organism>
<feature type="region of interest" description="Disordered" evidence="1">
    <location>
        <begin position="194"/>
        <end position="238"/>
    </location>
</feature>
<accession>A0A835Y0V4</accession>
<dbReference type="Pfam" id="PF25515">
    <property type="entry name" value="Arm_PDR"/>
    <property type="match status" value="2"/>
</dbReference>
<name>A0A835Y0V4_9CHLO</name>
<feature type="region of interest" description="Disordered" evidence="1">
    <location>
        <begin position="740"/>
        <end position="803"/>
    </location>
</feature>
<keyword evidence="5" id="KW-1185">Reference proteome</keyword>
<comment type="caution">
    <text evidence="4">The sequence shown here is derived from an EMBL/GenBank/DDBJ whole genome shotgun (WGS) entry which is preliminary data.</text>
</comment>
<dbReference type="AlphaFoldDB" id="A0A835Y0V4"/>
<evidence type="ECO:0000259" key="3">
    <source>
        <dbReference type="PROSITE" id="PS50076"/>
    </source>
</evidence>
<dbReference type="InterPro" id="IPR001623">
    <property type="entry name" value="DnaJ_domain"/>
</dbReference>
<keyword evidence="2" id="KW-0812">Transmembrane</keyword>
<dbReference type="InterPro" id="IPR057137">
    <property type="entry name" value="CDP1-like_a_solenoid_2"/>
</dbReference>
<sequence>MWPASGRRLAHSARRPVRRAACSSVSVVAFRNSAEPSNLASPPSPSVRNLGAGEHISVHVDYYRLLRVARISGPEKVRKEYESLMNQPAATTFTADTLFSRAVLLRAAYETLTDEELRRSYDAKLAAGHTALRVSQQDLPGALVVLQEIGEYQLVLDLGASWLQLNARQPDAADVAAAMALAYCDRASEVLNAVESASSTPTPASSSAASTAATDAEGAEQPHPEARPSGRTAGTLDKNTEGGLMAACDDLDAALAKLRRYGVAQQLQGQLVAGLRDLAPDYACELASLPLGTESAQRRAKGVHLMRGVLRASAAATAPPGSSVASGRGGPEPGDLDLAGDEDAARAVAAAKKVLKRSRDVLTCSEQVSLLPDTLRALGPKPPADVLYDSALALLVDGFRSGHPHAILRADRLLASVAARAAAAAAATREQRELAAAAAARRAQYGGPAAASGPGAYHYNDGSEDGMPPGDSEAEHAGGVALERAVCAVLLGDYAEAMRGLGLEPKGKSLARPKAGPKAAAVKADEQLKAFVLSNSPQGAADMRPGLRALAARWLEGVGLASFRDTAGSPVPPLERSWLSEPRVTVYLAVYSICRLKPVLAAAHFLCNLLPTLLAFFASLSVKMAASSLLAANRAQRVTMAVAAAAAPAPRPTAVSGRKPAGVKTQVSAGAAVGAAAATSAGRNLRSSIGDGPAGSRPPSPTASASFEEDEANVPSAAPADVRSRFAAGKAAAAAAAATTSPAAASSSAPAGSPLGSRQPTARPLRAAGAAAPAAASSAGAPAATASVDEEDRSTAAGQDMDEKELRAYLAGLEKAMWDSELPSQRRGLSPAVMWLMGAAALVAALMAAMFRRSAEPTPAMAPTAALTTTVVTQEAGKGGFFGRRR</sequence>
<dbReference type="InterPro" id="IPR036869">
    <property type="entry name" value="J_dom_sf"/>
</dbReference>
<dbReference type="PROSITE" id="PS50076">
    <property type="entry name" value="DNAJ_2"/>
    <property type="match status" value="1"/>
</dbReference>
<dbReference type="EMBL" id="JAEHOE010000030">
    <property type="protein sequence ID" value="KAG2494567.1"/>
    <property type="molecule type" value="Genomic_DNA"/>
</dbReference>
<evidence type="ECO:0000256" key="2">
    <source>
        <dbReference type="SAM" id="Phobius"/>
    </source>
</evidence>
<dbReference type="OrthoDB" id="512200at2759"/>
<dbReference type="PANTHER" id="PTHR33925:SF1">
    <property type="entry name" value="PROTEIN ACCUMULATION AND REPLICATION OF CHLOROPLASTS 6, CHLOROPLASTIC"/>
    <property type="match status" value="1"/>
</dbReference>
<feature type="domain" description="J" evidence="3">
    <location>
        <begin position="61"/>
        <end position="125"/>
    </location>
</feature>
<keyword evidence="2" id="KW-1133">Transmembrane helix</keyword>
<feature type="compositionally biased region" description="Low complexity" evidence="1">
    <location>
        <begin position="314"/>
        <end position="326"/>
    </location>
</feature>
<keyword evidence="2" id="KW-0472">Membrane</keyword>
<evidence type="ECO:0000313" key="5">
    <source>
        <dbReference type="Proteomes" id="UP000612055"/>
    </source>
</evidence>